<dbReference type="Proteomes" id="UP000568696">
    <property type="component" value="Unassembled WGS sequence"/>
</dbReference>
<dbReference type="InterPro" id="IPR023187">
    <property type="entry name" value="Tscrpt_reg_MarR-type_CS"/>
</dbReference>
<gene>
    <name evidence="5" type="ORF">GX356_12525</name>
</gene>
<reference evidence="5 6" key="1">
    <citation type="journal article" date="2020" name="Biotechnol. Biofuels">
        <title>New insights from the biogas microbiome by comprehensive genome-resolved metagenomics of nearly 1600 species originating from multiple anaerobic digesters.</title>
        <authorList>
            <person name="Campanaro S."/>
            <person name="Treu L."/>
            <person name="Rodriguez-R L.M."/>
            <person name="Kovalovszki A."/>
            <person name="Ziels R.M."/>
            <person name="Maus I."/>
            <person name="Zhu X."/>
            <person name="Kougias P.G."/>
            <person name="Basile A."/>
            <person name="Luo G."/>
            <person name="Schluter A."/>
            <person name="Konstantinidis K.T."/>
            <person name="Angelidaki I."/>
        </authorList>
    </citation>
    <scope>NUCLEOTIDE SEQUENCE [LARGE SCALE GENOMIC DNA]</scope>
    <source>
        <strain evidence="5">AS23ysBPME_344</strain>
    </source>
</reference>
<comment type="caution">
    <text evidence="5">The sequence shown here is derived from an EMBL/GenBank/DDBJ whole genome shotgun (WGS) entry which is preliminary data.</text>
</comment>
<dbReference type="InterPro" id="IPR036390">
    <property type="entry name" value="WH_DNA-bd_sf"/>
</dbReference>
<dbReference type="Pfam" id="PF12802">
    <property type="entry name" value="MarR_2"/>
    <property type="match status" value="1"/>
</dbReference>
<evidence type="ECO:0000256" key="2">
    <source>
        <dbReference type="ARBA" id="ARBA00023125"/>
    </source>
</evidence>
<keyword evidence="1" id="KW-0805">Transcription regulation</keyword>
<keyword evidence="2" id="KW-0238">DNA-binding</keyword>
<accession>A0A7X8MYD7</accession>
<dbReference type="SUPFAM" id="SSF46785">
    <property type="entry name" value="Winged helix' DNA-binding domain"/>
    <property type="match status" value="1"/>
</dbReference>
<evidence type="ECO:0000313" key="6">
    <source>
        <dbReference type="Proteomes" id="UP000568696"/>
    </source>
</evidence>
<sequence length="150" mass="16397">MSTDRHAIFAGVLLLSNRMQREYDARLDGLTLKQWLTLAVIDKLPQPVPSTSVVARVLGTSHQNTAKLLRALEAKGFIATAPSPADQRARTITPTPAARFTAVDEEWGERMLDELFAGVDAAELTVCMSVLERMSHNLCGESLLPPDVRG</sequence>
<evidence type="ECO:0000256" key="3">
    <source>
        <dbReference type="ARBA" id="ARBA00023163"/>
    </source>
</evidence>
<keyword evidence="3" id="KW-0804">Transcription</keyword>
<dbReference type="AlphaFoldDB" id="A0A7X8MYD7"/>
<dbReference type="GO" id="GO:0006950">
    <property type="term" value="P:response to stress"/>
    <property type="evidence" value="ECO:0007669"/>
    <property type="project" value="TreeGrafter"/>
</dbReference>
<dbReference type="PANTHER" id="PTHR33164">
    <property type="entry name" value="TRANSCRIPTIONAL REGULATOR, MARR FAMILY"/>
    <property type="match status" value="1"/>
</dbReference>
<name>A0A7X8MYD7_9CORY</name>
<proteinExistence type="predicted"/>
<protein>
    <submittedName>
        <fullName evidence="5">MarR family transcriptional regulator</fullName>
    </submittedName>
</protein>
<evidence type="ECO:0000256" key="1">
    <source>
        <dbReference type="ARBA" id="ARBA00023015"/>
    </source>
</evidence>
<evidence type="ECO:0000313" key="5">
    <source>
        <dbReference type="EMBL" id="NLP40513.1"/>
    </source>
</evidence>
<dbReference type="PANTHER" id="PTHR33164:SF43">
    <property type="entry name" value="HTH-TYPE TRANSCRIPTIONAL REPRESSOR YETL"/>
    <property type="match status" value="1"/>
</dbReference>
<dbReference type="InterPro" id="IPR000835">
    <property type="entry name" value="HTH_MarR-typ"/>
</dbReference>
<dbReference type="SMART" id="SM00347">
    <property type="entry name" value="HTH_MARR"/>
    <property type="match status" value="1"/>
</dbReference>
<dbReference type="PROSITE" id="PS50995">
    <property type="entry name" value="HTH_MARR_2"/>
    <property type="match status" value="1"/>
</dbReference>
<dbReference type="PROSITE" id="PS01117">
    <property type="entry name" value="HTH_MARR_1"/>
    <property type="match status" value="1"/>
</dbReference>
<evidence type="ECO:0000259" key="4">
    <source>
        <dbReference type="PROSITE" id="PS50995"/>
    </source>
</evidence>
<dbReference type="Gene3D" id="1.10.10.10">
    <property type="entry name" value="Winged helix-like DNA-binding domain superfamily/Winged helix DNA-binding domain"/>
    <property type="match status" value="1"/>
</dbReference>
<dbReference type="EMBL" id="JAAYSN010000350">
    <property type="protein sequence ID" value="NLP40513.1"/>
    <property type="molecule type" value="Genomic_DNA"/>
</dbReference>
<dbReference type="InterPro" id="IPR036388">
    <property type="entry name" value="WH-like_DNA-bd_sf"/>
</dbReference>
<dbReference type="InterPro" id="IPR039422">
    <property type="entry name" value="MarR/SlyA-like"/>
</dbReference>
<dbReference type="GO" id="GO:0003677">
    <property type="term" value="F:DNA binding"/>
    <property type="evidence" value="ECO:0007669"/>
    <property type="project" value="UniProtKB-KW"/>
</dbReference>
<dbReference type="GO" id="GO:0003700">
    <property type="term" value="F:DNA-binding transcription factor activity"/>
    <property type="evidence" value="ECO:0007669"/>
    <property type="project" value="InterPro"/>
</dbReference>
<organism evidence="5 6">
    <name type="scientific">Corynebacterium pollutisoli</name>
    <dbReference type="NCBI Taxonomy" id="1610489"/>
    <lineage>
        <taxon>Bacteria</taxon>
        <taxon>Bacillati</taxon>
        <taxon>Actinomycetota</taxon>
        <taxon>Actinomycetes</taxon>
        <taxon>Mycobacteriales</taxon>
        <taxon>Corynebacteriaceae</taxon>
        <taxon>Corynebacterium</taxon>
    </lineage>
</organism>
<feature type="domain" description="HTH marR-type" evidence="4">
    <location>
        <begin position="1"/>
        <end position="136"/>
    </location>
</feature>